<dbReference type="InterPro" id="IPR015500">
    <property type="entry name" value="Peptidase_S8_subtilisin-rel"/>
</dbReference>
<sequence length="740" mass="79021">MNYKMLKLPLILTIIFLFAAAVSATNADRQAYVVYMGALPKLKSSEVLADHHHGLLANAVGDEEMARKAKIYSYGRSFNGFAARLLPHEADKLAKEKKVVSVFRSKTRKLHTTRSWDFLGLSEAASRRNAAAESNVIVGLLDSGIWMEGPSFKDDGYGEIPSKWKGKCVTGHNFTSCNRKVIGARFFDIEEIDNSNNKSPVDEIGHGSHTASTIAGAFVDGASLYGVAGGTARGGVPAARIAMYKVCWAVGCSDVDLLAGFDHAIADGVDIISVSIGGESMEFFNDPIAIGSFHAMEKGILTSCSAGNSGPDLKTVENTAPWIMTVAASTIDRDFSTVVKLGNNKKLSGVSVNTFTPKKQMYPLISGSNAALPNQSSDLDLYPSWCDYGSLDEKKVKGKIVYCLGSIDQEYTISDLGGVGVISNLLNITEMAITTPIPSTHLSSTNSDYVEAYINSTKNPKAVIYKTTTRKVDAPFLAYFSSKGPQTIALNILKPDIAAPGVNILAAYSNLASIPDNRHSLFNLLSGTSMACPHAAAAAAYLKAFHPTWSPAALKSALMTTATPLKIGDELDVIGAGAGQINPTKAVHPGLIYDLSRTSYLSFLCTNKRYSDSALAILTGDASLNCSDVPQASGSDAINYPSMYVPVDRDATSVSAVFHRTVTHVGFGPSTYKAKIKSPAGLSVKVSPETLKFDRAYKKLSFKVVVKGAAPAVGQAPLTASLEWDDSKHYVRSPILVFKV</sequence>
<evidence type="ECO:0000259" key="12">
    <source>
        <dbReference type="Pfam" id="PF05922"/>
    </source>
</evidence>
<dbReference type="GeneID" id="103486592"/>
<comment type="similarity">
    <text evidence="2 9">Belongs to the peptidase S8 family.</text>
</comment>
<dbReference type="InterPro" id="IPR023828">
    <property type="entry name" value="Peptidase_S8_Ser-AS"/>
</dbReference>
<dbReference type="PANTHER" id="PTHR10795">
    <property type="entry name" value="PROPROTEIN CONVERTASE SUBTILISIN/KEXIN"/>
    <property type="match status" value="1"/>
</dbReference>
<dbReference type="Pfam" id="PF00082">
    <property type="entry name" value="Peptidase_S8"/>
    <property type="match status" value="1"/>
</dbReference>
<reference evidence="15" key="1">
    <citation type="submission" date="2025-08" db="UniProtKB">
        <authorList>
            <consortium name="RefSeq"/>
        </authorList>
    </citation>
    <scope>IDENTIFICATION</scope>
    <source>
        <tissue evidence="15">Stem</tissue>
    </source>
</reference>
<dbReference type="InterPro" id="IPR037045">
    <property type="entry name" value="S8pro/Inhibitor_I9_sf"/>
</dbReference>
<dbReference type="CDD" id="cd04852">
    <property type="entry name" value="Peptidases_S8_3"/>
    <property type="match status" value="1"/>
</dbReference>
<dbReference type="InterPro" id="IPR000209">
    <property type="entry name" value="Peptidase_S8/S53_dom"/>
</dbReference>
<evidence type="ECO:0000259" key="13">
    <source>
        <dbReference type="Pfam" id="PF17766"/>
    </source>
</evidence>
<evidence type="ECO:0000256" key="3">
    <source>
        <dbReference type="ARBA" id="ARBA00022525"/>
    </source>
</evidence>
<dbReference type="Gene3D" id="2.60.40.2310">
    <property type="match status" value="1"/>
</dbReference>
<dbReference type="Gene3D" id="3.40.50.200">
    <property type="entry name" value="Peptidase S8/S53 domain"/>
    <property type="match status" value="1"/>
</dbReference>
<evidence type="ECO:0000256" key="6">
    <source>
        <dbReference type="ARBA" id="ARBA00022801"/>
    </source>
</evidence>
<evidence type="ECO:0000256" key="4">
    <source>
        <dbReference type="ARBA" id="ARBA00022670"/>
    </source>
</evidence>
<comment type="subcellular location">
    <subcellularLocation>
        <location evidence="1">Secreted</location>
    </subcellularLocation>
</comment>
<feature type="active site" description="Charge relay system" evidence="8 9">
    <location>
        <position position="206"/>
    </location>
</feature>
<dbReference type="PROSITE" id="PS00138">
    <property type="entry name" value="SUBTILASE_SER"/>
    <property type="match status" value="1"/>
</dbReference>
<evidence type="ECO:0000256" key="9">
    <source>
        <dbReference type="PROSITE-ProRule" id="PRU01240"/>
    </source>
</evidence>
<feature type="domain" description="Peptidase S8/S53" evidence="11">
    <location>
        <begin position="134"/>
        <end position="577"/>
    </location>
</feature>
<keyword evidence="6 9" id="KW-0378">Hydrolase</keyword>
<dbReference type="GO" id="GO:0005576">
    <property type="term" value="C:extracellular region"/>
    <property type="evidence" value="ECO:0007669"/>
    <property type="project" value="UniProtKB-SubCell"/>
</dbReference>
<feature type="domain" description="Subtilisin-like protease fibronectin type-III" evidence="13">
    <location>
        <begin position="638"/>
        <end position="737"/>
    </location>
</feature>
<dbReference type="Pfam" id="PF05922">
    <property type="entry name" value="Inhibitor_I9"/>
    <property type="match status" value="1"/>
</dbReference>
<dbReference type="Gene3D" id="3.50.30.30">
    <property type="match status" value="1"/>
</dbReference>
<evidence type="ECO:0000259" key="11">
    <source>
        <dbReference type="Pfam" id="PF00082"/>
    </source>
</evidence>
<evidence type="ECO:0000313" key="15">
    <source>
        <dbReference type="RefSeq" id="XP_008442818.2"/>
    </source>
</evidence>
<dbReference type="RefSeq" id="XP_008442818.2">
    <property type="nucleotide sequence ID" value="XM_008444596.3"/>
</dbReference>
<evidence type="ECO:0000313" key="14">
    <source>
        <dbReference type="Proteomes" id="UP001652600"/>
    </source>
</evidence>
<feature type="chain" id="PRO_5045231440" evidence="10">
    <location>
        <begin position="25"/>
        <end position="740"/>
    </location>
</feature>
<dbReference type="GO" id="GO:0004252">
    <property type="term" value="F:serine-type endopeptidase activity"/>
    <property type="evidence" value="ECO:0007669"/>
    <property type="project" value="UniProtKB-UniRule"/>
</dbReference>
<name>A0A1S3B6M5_CUCME</name>
<dbReference type="InterPro" id="IPR036852">
    <property type="entry name" value="Peptidase_S8/S53_dom_sf"/>
</dbReference>
<feature type="domain" description="Inhibitor I9" evidence="12">
    <location>
        <begin position="32"/>
        <end position="111"/>
    </location>
</feature>
<evidence type="ECO:0000256" key="7">
    <source>
        <dbReference type="ARBA" id="ARBA00022825"/>
    </source>
</evidence>
<feature type="signal peptide" evidence="10">
    <location>
        <begin position="1"/>
        <end position="24"/>
    </location>
</feature>
<dbReference type="CDD" id="cd02120">
    <property type="entry name" value="PA_subtilisin_like"/>
    <property type="match status" value="1"/>
</dbReference>
<keyword evidence="4 9" id="KW-0645">Protease</keyword>
<dbReference type="InterPro" id="IPR034197">
    <property type="entry name" value="Peptidases_S8_3"/>
</dbReference>
<gene>
    <name evidence="15" type="primary">LOC103486592</name>
</gene>
<evidence type="ECO:0000256" key="8">
    <source>
        <dbReference type="PIRSR" id="PIRSR615500-1"/>
    </source>
</evidence>
<dbReference type="PROSITE" id="PS51892">
    <property type="entry name" value="SUBTILASE"/>
    <property type="match status" value="1"/>
</dbReference>
<proteinExistence type="inferred from homology"/>
<dbReference type="InParanoid" id="A0A1S3B6M5"/>
<dbReference type="Proteomes" id="UP001652600">
    <property type="component" value="Chromosome 4"/>
</dbReference>
<accession>A0A1S3B6M5</accession>
<keyword evidence="5 10" id="KW-0732">Signal</keyword>
<evidence type="ECO:0000256" key="1">
    <source>
        <dbReference type="ARBA" id="ARBA00004613"/>
    </source>
</evidence>
<dbReference type="GO" id="GO:0006508">
    <property type="term" value="P:proteolysis"/>
    <property type="evidence" value="ECO:0007669"/>
    <property type="project" value="UniProtKB-KW"/>
</dbReference>
<dbReference type="KEGG" id="cmo:103486592"/>
<dbReference type="GO" id="GO:0009609">
    <property type="term" value="P:response to symbiotic bacterium"/>
    <property type="evidence" value="ECO:0007669"/>
    <property type="project" value="UniProtKB-ARBA"/>
</dbReference>
<dbReference type="InterPro" id="IPR045051">
    <property type="entry name" value="SBT"/>
</dbReference>
<keyword evidence="3" id="KW-0964">Secreted</keyword>
<dbReference type="Pfam" id="PF17766">
    <property type="entry name" value="fn3_6"/>
    <property type="match status" value="1"/>
</dbReference>
<keyword evidence="14" id="KW-1185">Reference proteome</keyword>
<evidence type="ECO:0000256" key="5">
    <source>
        <dbReference type="ARBA" id="ARBA00022729"/>
    </source>
</evidence>
<dbReference type="PRINTS" id="PR00723">
    <property type="entry name" value="SUBTILISIN"/>
</dbReference>
<evidence type="ECO:0000256" key="2">
    <source>
        <dbReference type="ARBA" id="ARBA00011073"/>
    </source>
</evidence>
<feature type="active site" description="Charge relay system" evidence="8 9">
    <location>
        <position position="142"/>
    </location>
</feature>
<feature type="active site" description="Charge relay system" evidence="8 9">
    <location>
        <position position="529"/>
    </location>
</feature>
<evidence type="ECO:0000256" key="10">
    <source>
        <dbReference type="SAM" id="SignalP"/>
    </source>
</evidence>
<dbReference type="InterPro" id="IPR041469">
    <property type="entry name" value="Subtilisin-like_FN3"/>
</dbReference>
<keyword evidence="7 9" id="KW-0720">Serine protease</keyword>
<dbReference type="SUPFAM" id="SSF52743">
    <property type="entry name" value="Subtilisin-like"/>
    <property type="match status" value="1"/>
</dbReference>
<protein>
    <submittedName>
        <fullName evidence="15">Subtilisin-like protease SBT4.15</fullName>
    </submittedName>
</protein>
<dbReference type="eggNOG" id="ENOG502QRA7">
    <property type="taxonomic scope" value="Eukaryota"/>
</dbReference>
<dbReference type="Gene3D" id="3.30.70.80">
    <property type="entry name" value="Peptidase S8 propeptide/proteinase inhibitor I9"/>
    <property type="match status" value="1"/>
</dbReference>
<dbReference type="InterPro" id="IPR010259">
    <property type="entry name" value="S8pro/Inhibitor_I9"/>
</dbReference>
<organism evidence="14 15">
    <name type="scientific">Cucumis melo</name>
    <name type="common">Muskmelon</name>
    <dbReference type="NCBI Taxonomy" id="3656"/>
    <lineage>
        <taxon>Eukaryota</taxon>
        <taxon>Viridiplantae</taxon>
        <taxon>Streptophyta</taxon>
        <taxon>Embryophyta</taxon>
        <taxon>Tracheophyta</taxon>
        <taxon>Spermatophyta</taxon>
        <taxon>Magnoliopsida</taxon>
        <taxon>eudicotyledons</taxon>
        <taxon>Gunneridae</taxon>
        <taxon>Pentapetalae</taxon>
        <taxon>rosids</taxon>
        <taxon>fabids</taxon>
        <taxon>Cucurbitales</taxon>
        <taxon>Cucurbitaceae</taxon>
        <taxon>Benincaseae</taxon>
        <taxon>Cucumis</taxon>
    </lineage>
</organism>
<dbReference type="AlphaFoldDB" id="A0A1S3B6M5"/>